<dbReference type="EMBL" id="CP076114">
    <property type="protein sequence ID" value="UUD64646.1"/>
    <property type="molecule type" value="Genomic_DNA"/>
</dbReference>
<reference evidence="1" key="1">
    <citation type="submission" date="2021-05" db="EMBL/GenBank/DDBJ databases">
        <title>Complete genome sequence of Pseudomonas seleniipraecipitans strain D1-6.</title>
        <authorList>
            <person name="Lafi F."/>
            <person name="Eida A."/>
            <person name="Alam I."/>
            <person name="Hert H."/>
            <person name="Saad M."/>
        </authorList>
    </citation>
    <scope>NUCLEOTIDE SEQUENCE</scope>
    <source>
        <strain evidence="1">D1-6</strain>
    </source>
</reference>
<dbReference type="SUPFAM" id="SSF143081">
    <property type="entry name" value="BB1717-like"/>
    <property type="match status" value="1"/>
</dbReference>
<organism evidence="1 2">
    <name type="scientific">Phytopseudomonas seleniipraecipitans</name>
    <dbReference type="NCBI Taxonomy" id="640205"/>
    <lineage>
        <taxon>Bacteria</taxon>
        <taxon>Pseudomonadati</taxon>
        <taxon>Pseudomonadota</taxon>
        <taxon>Gammaproteobacteria</taxon>
        <taxon>Pseudomonadales</taxon>
        <taxon>Pseudomonadaceae</taxon>
        <taxon>Phytopseudomonas</taxon>
    </lineage>
</organism>
<accession>A0ABY5JAS5</accession>
<proteinExistence type="predicted"/>
<keyword evidence="2" id="KW-1185">Reference proteome</keyword>
<protein>
    <recommendedName>
        <fullName evidence="3">SOS response associated peptidase (SRAP)</fullName>
    </recommendedName>
</protein>
<dbReference type="InterPro" id="IPR036590">
    <property type="entry name" value="SRAP-like"/>
</dbReference>
<evidence type="ECO:0000313" key="2">
    <source>
        <dbReference type="Proteomes" id="UP000887421"/>
    </source>
</evidence>
<gene>
    <name evidence="1" type="ORF">D16iCDA_02780</name>
</gene>
<sequence length="116" mass="12633">MLLAVDGWYESSNMPPAAHSPCLNYTTSRQSSPIFLAAIAQISDTPCGCDGLVLLTHGGKSGDQPRLLAFSAEDALEWLAPDLQWEQAEQLAEHTAVAEPQLEHVLTSQRPSYGRR</sequence>
<name>A0ABY5JAS5_9GAMM</name>
<evidence type="ECO:0008006" key="3">
    <source>
        <dbReference type="Google" id="ProtNLM"/>
    </source>
</evidence>
<dbReference type="Proteomes" id="UP000887421">
    <property type="component" value="Chromosome"/>
</dbReference>
<evidence type="ECO:0000313" key="1">
    <source>
        <dbReference type="EMBL" id="UUD64646.1"/>
    </source>
</evidence>